<dbReference type="Proteomes" id="UP001630127">
    <property type="component" value="Unassembled WGS sequence"/>
</dbReference>
<accession>A0ABD3AGZ2</accession>
<feature type="binding site" evidence="1">
    <location>
        <position position="332"/>
    </location>
    <ligand>
        <name>Zn(2+)</name>
        <dbReference type="ChEBI" id="CHEBI:29105"/>
    </ligand>
</feature>
<evidence type="ECO:0000256" key="2">
    <source>
        <dbReference type="SAM" id="MobiDB-lite"/>
    </source>
</evidence>
<dbReference type="PANTHER" id="PTHR31116:SF5">
    <property type="entry name" value="OS06G0649800 PROTEIN"/>
    <property type="match status" value="1"/>
</dbReference>
<protein>
    <recommendedName>
        <fullName evidence="5">DNA-3-methyladenine glycosylase I</fullName>
    </recommendedName>
</protein>
<keyword evidence="1" id="KW-0479">Metal-binding</keyword>
<dbReference type="PANTHER" id="PTHR31116">
    <property type="entry name" value="OS04G0501200 PROTEIN"/>
    <property type="match status" value="1"/>
</dbReference>
<evidence type="ECO:0000313" key="3">
    <source>
        <dbReference type="EMBL" id="KAL3528978.1"/>
    </source>
</evidence>
<dbReference type="EMBL" id="JBJUIK010000004">
    <property type="protein sequence ID" value="KAL3528978.1"/>
    <property type="molecule type" value="Genomic_DNA"/>
</dbReference>
<comment type="caution">
    <text evidence="3">The sequence shown here is derived from an EMBL/GenBank/DDBJ whole genome shotgun (WGS) entry which is preliminary data.</text>
</comment>
<keyword evidence="4" id="KW-1185">Reference proteome</keyword>
<feature type="compositionally biased region" description="Basic and acidic residues" evidence="2">
    <location>
        <begin position="47"/>
        <end position="67"/>
    </location>
</feature>
<proteinExistence type="predicted"/>
<reference evidence="3 4" key="1">
    <citation type="submission" date="2024-11" db="EMBL/GenBank/DDBJ databases">
        <title>A near-complete genome assembly of Cinchona calisaya.</title>
        <authorList>
            <person name="Lian D.C."/>
            <person name="Zhao X.W."/>
            <person name="Wei L."/>
        </authorList>
    </citation>
    <scope>NUCLEOTIDE SEQUENCE [LARGE SCALE GENOMIC DNA]</scope>
    <source>
        <tissue evidence="3">Nenye</tissue>
    </source>
</reference>
<feature type="binding site" evidence="1">
    <location>
        <position position="336"/>
    </location>
    <ligand>
        <name>Zn(2+)</name>
        <dbReference type="ChEBI" id="CHEBI:29105"/>
    </ligand>
</feature>
<dbReference type="Gene3D" id="1.10.340.30">
    <property type="entry name" value="Hypothetical protein, domain 2"/>
    <property type="match status" value="1"/>
</dbReference>
<feature type="region of interest" description="Disordered" evidence="2">
    <location>
        <begin position="97"/>
        <end position="134"/>
    </location>
</feature>
<sequence>MSGPPRVRSMNQVESEVRPVLGSAGNKARSVSELRKPVSKPKVRSVNKMEEIDGERSPATVTEEKGSSMKKKSGGAAAAIVRQEVKSFSLRSNLSMNASCSSDASTDSSNSRASTGRISRRSVTPTPIRRKQQQCGAKTEVDSVAVVGLADDCLAKKRCAWVTPNTDPFYAAFHDEEWGVPVHEDKKLFELLSLSTALAELTWPTILGKRHTFREVFQDFDLVSVSKLNEKKIAAPGSPASSLLSELKLRAIVENARQTCKIIEEFGSFEKYIWGFVNYKPIVSHFRYPRQVPIKTSKADAISKDLIRRGFRGIGPTVVYSFMQVAGITNDHLLSCFRFQLCVAVADGRDTDDDLIAKIERKEAESSAESGLEVKLDALSLSTL</sequence>
<dbReference type="Pfam" id="PF03352">
    <property type="entry name" value="Adenine_glyco"/>
    <property type="match status" value="1"/>
</dbReference>
<feature type="binding site" evidence="1">
    <location>
        <position position="174"/>
    </location>
    <ligand>
        <name>Zn(2+)</name>
        <dbReference type="ChEBI" id="CHEBI:29105"/>
    </ligand>
</feature>
<dbReference type="SUPFAM" id="SSF48150">
    <property type="entry name" value="DNA-glycosylase"/>
    <property type="match status" value="1"/>
</dbReference>
<evidence type="ECO:0000256" key="1">
    <source>
        <dbReference type="PIRSR" id="PIRSR605019-1"/>
    </source>
</evidence>
<gene>
    <name evidence="3" type="ORF">ACH5RR_008300</name>
</gene>
<feature type="compositionally biased region" description="Low complexity" evidence="2">
    <location>
        <begin position="97"/>
        <end position="115"/>
    </location>
</feature>
<evidence type="ECO:0008006" key="5">
    <source>
        <dbReference type="Google" id="ProtNLM"/>
    </source>
</evidence>
<feature type="binding site" evidence="1">
    <location>
        <position position="159"/>
    </location>
    <ligand>
        <name>Zn(2+)</name>
        <dbReference type="ChEBI" id="CHEBI:29105"/>
    </ligand>
</feature>
<feature type="region of interest" description="Disordered" evidence="2">
    <location>
        <begin position="1"/>
        <end position="77"/>
    </location>
</feature>
<name>A0ABD3AGZ2_9GENT</name>
<dbReference type="InterPro" id="IPR011257">
    <property type="entry name" value="DNA_glycosylase"/>
</dbReference>
<organism evidence="3 4">
    <name type="scientific">Cinchona calisaya</name>
    <dbReference type="NCBI Taxonomy" id="153742"/>
    <lineage>
        <taxon>Eukaryota</taxon>
        <taxon>Viridiplantae</taxon>
        <taxon>Streptophyta</taxon>
        <taxon>Embryophyta</taxon>
        <taxon>Tracheophyta</taxon>
        <taxon>Spermatophyta</taxon>
        <taxon>Magnoliopsida</taxon>
        <taxon>eudicotyledons</taxon>
        <taxon>Gunneridae</taxon>
        <taxon>Pentapetalae</taxon>
        <taxon>asterids</taxon>
        <taxon>lamiids</taxon>
        <taxon>Gentianales</taxon>
        <taxon>Rubiaceae</taxon>
        <taxon>Cinchonoideae</taxon>
        <taxon>Cinchoneae</taxon>
        <taxon>Cinchona</taxon>
    </lineage>
</organism>
<dbReference type="AlphaFoldDB" id="A0ABD3AGZ2"/>
<keyword evidence="1" id="KW-0862">Zinc</keyword>
<evidence type="ECO:0000313" key="4">
    <source>
        <dbReference type="Proteomes" id="UP001630127"/>
    </source>
</evidence>
<dbReference type="InterPro" id="IPR005019">
    <property type="entry name" value="Adenine_glyco"/>
</dbReference>